<accession>A0ABV1TSR4</accession>
<keyword evidence="6" id="KW-1185">Reference proteome</keyword>
<dbReference type="SUPFAM" id="SSF56322">
    <property type="entry name" value="ADC synthase"/>
    <property type="match status" value="1"/>
</dbReference>
<evidence type="ECO:0000256" key="1">
    <source>
        <dbReference type="ARBA" id="ARBA00012266"/>
    </source>
</evidence>
<protein>
    <recommendedName>
        <fullName evidence="1">anthranilate synthase</fullName>
        <ecNumber evidence="1">4.1.3.27</ecNumber>
    </recommendedName>
</protein>
<reference evidence="5 6" key="1">
    <citation type="submission" date="2024-06" db="EMBL/GenBank/DDBJ databases">
        <title>The Natural Products Discovery Center: Release of the First 8490 Sequenced Strains for Exploring Actinobacteria Biosynthetic Diversity.</title>
        <authorList>
            <person name="Kalkreuter E."/>
            <person name="Kautsar S.A."/>
            <person name="Yang D."/>
            <person name="Bader C.D."/>
            <person name="Teijaro C.N."/>
            <person name="Fluegel L."/>
            <person name="Davis C.M."/>
            <person name="Simpson J.R."/>
            <person name="Lauterbach L."/>
            <person name="Steele A.D."/>
            <person name="Gui C."/>
            <person name="Meng S."/>
            <person name="Li G."/>
            <person name="Viehrig K."/>
            <person name="Ye F."/>
            <person name="Su P."/>
            <person name="Kiefer A.F."/>
            <person name="Nichols A."/>
            <person name="Cepeda A.J."/>
            <person name="Yan W."/>
            <person name="Fan B."/>
            <person name="Jiang Y."/>
            <person name="Adhikari A."/>
            <person name="Zheng C.-J."/>
            <person name="Schuster L."/>
            <person name="Cowan T.M."/>
            <person name="Smanski M.J."/>
            <person name="Chevrette M.G."/>
            <person name="De Carvalho L.P.S."/>
            <person name="Shen B."/>
        </authorList>
    </citation>
    <scope>NUCLEOTIDE SEQUENCE [LARGE SCALE GENOMIC DNA]</scope>
    <source>
        <strain evidence="5 6">NPDC001694</strain>
    </source>
</reference>
<gene>
    <name evidence="5" type="ORF">ABT211_38250</name>
</gene>
<dbReference type="PANTHER" id="PTHR11236:SF49">
    <property type="entry name" value="ANTHRANILATE SYNTHASE COMPONENT 1"/>
    <property type="match status" value="1"/>
</dbReference>
<keyword evidence="2" id="KW-0456">Lyase</keyword>
<dbReference type="Pfam" id="PF00425">
    <property type="entry name" value="Chorismate_bind"/>
    <property type="match status" value="1"/>
</dbReference>
<dbReference type="Gene3D" id="3.60.120.10">
    <property type="entry name" value="Anthranilate synthase"/>
    <property type="match status" value="1"/>
</dbReference>
<dbReference type="InterPro" id="IPR015890">
    <property type="entry name" value="Chorismate_C"/>
</dbReference>
<comment type="catalytic activity">
    <reaction evidence="3">
        <text>chorismate + L-glutamine = anthranilate + pyruvate + L-glutamate + H(+)</text>
        <dbReference type="Rhea" id="RHEA:21732"/>
        <dbReference type="ChEBI" id="CHEBI:15361"/>
        <dbReference type="ChEBI" id="CHEBI:15378"/>
        <dbReference type="ChEBI" id="CHEBI:16567"/>
        <dbReference type="ChEBI" id="CHEBI:29748"/>
        <dbReference type="ChEBI" id="CHEBI:29985"/>
        <dbReference type="ChEBI" id="CHEBI:58359"/>
        <dbReference type="EC" id="4.1.3.27"/>
    </reaction>
</comment>
<feature type="domain" description="Chorismate-utilising enzyme C-terminal" evidence="4">
    <location>
        <begin position="126"/>
        <end position="315"/>
    </location>
</feature>
<evidence type="ECO:0000313" key="6">
    <source>
        <dbReference type="Proteomes" id="UP001490365"/>
    </source>
</evidence>
<dbReference type="PANTHER" id="PTHR11236">
    <property type="entry name" value="AMINOBENZOATE/ANTHRANILATE SYNTHASE"/>
    <property type="match status" value="1"/>
</dbReference>
<evidence type="ECO:0000256" key="3">
    <source>
        <dbReference type="ARBA" id="ARBA00047683"/>
    </source>
</evidence>
<dbReference type="Proteomes" id="UP001490365">
    <property type="component" value="Unassembled WGS sequence"/>
</dbReference>
<dbReference type="InterPro" id="IPR019999">
    <property type="entry name" value="Anth_synth_I-like"/>
</dbReference>
<comment type="caution">
    <text evidence="5">The sequence shown here is derived from an EMBL/GenBank/DDBJ whole genome shotgun (WGS) entry which is preliminary data.</text>
</comment>
<dbReference type="EMBL" id="JBEOZM010000027">
    <property type="protein sequence ID" value="MER6273068.1"/>
    <property type="molecule type" value="Genomic_DNA"/>
</dbReference>
<organism evidence="5 6">
    <name type="scientific">Streptomyces sp. 900105755</name>
    <dbReference type="NCBI Taxonomy" id="3154389"/>
    <lineage>
        <taxon>Bacteria</taxon>
        <taxon>Bacillati</taxon>
        <taxon>Actinomycetota</taxon>
        <taxon>Actinomycetes</taxon>
        <taxon>Kitasatosporales</taxon>
        <taxon>Streptomycetaceae</taxon>
        <taxon>Streptomyces</taxon>
    </lineage>
</organism>
<evidence type="ECO:0000256" key="2">
    <source>
        <dbReference type="ARBA" id="ARBA00023239"/>
    </source>
</evidence>
<evidence type="ECO:0000313" key="5">
    <source>
        <dbReference type="EMBL" id="MER6273068.1"/>
    </source>
</evidence>
<dbReference type="EC" id="4.1.3.27" evidence="1"/>
<evidence type="ECO:0000259" key="4">
    <source>
        <dbReference type="Pfam" id="PF00425"/>
    </source>
</evidence>
<proteinExistence type="predicted"/>
<dbReference type="InterPro" id="IPR005801">
    <property type="entry name" value="ADC_synthase"/>
</dbReference>
<name>A0ABV1TSR4_9ACTN</name>
<dbReference type="RefSeq" id="WP_351961351.1">
    <property type="nucleotide sequence ID" value="NZ_JBEOZM010000027.1"/>
</dbReference>
<sequence length="369" mass="39460">MTGLLGSLLAPDGDPPAYALLHRPESGVPDRVEVVVGEVSEPASLADLPLDEGTGPVRAAVEQHELLAVVPFRQLAERGFAAPDDGAPLLALRITAQELVDLSDALRMLPDDRLAVRNAGFAVDDAAYADLVRTVLTEEIGRGRGANFVIERPFVAEIDSFGPRAALSVFCRLLLQERGTYWTFLVRAGDRTFVGASPERHVSAVGGEVVMNPISGTYRYPPGGPSVPGLLSFLADRKETDELLMVVDEELKMMSRICERGGRVVGPYLKPMARLAHTEYLIKGHSTRSVPDILRETLFAPTVTGSPLESACEAAGLAYDRTRRTGVVVTVHDNGRTGGFGGSCLIAEDDAAARALEEEVDALFGGTSQ</sequence>